<sequence>MVQPEQITCGHKGGLGDGGEREKRWE</sequence>
<feature type="region of interest" description="Disordered" evidence="1">
    <location>
        <begin position="1"/>
        <end position="26"/>
    </location>
</feature>
<dbReference type="EMBL" id="GBXM01032499">
    <property type="protein sequence ID" value="JAH76078.1"/>
    <property type="molecule type" value="Transcribed_RNA"/>
</dbReference>
<proteinExistence type="predicted"/>
<organism evidence="2">
    <name type="scientific">Anguilla anguilla</name>
    <name type="common">European freshwater eel</name>
    <name type="synonym">Muraena anguilla</name>
    <dbReference type="NCBI Taxonomy" id="7936"/>
    <lineage>
        <taxon>Eukaryota</taxon>
        <taxon>Metazoa</taxon>
        <taxon>Chordata</taxon>
        <taxon>Craniata</taxon>
        <taxon>Vertebrata</taxon>
        <taxon>Euteleostomi</taxon>
        <taxon>Actinopterygii</taxon>
        <taxon>Neopterygii</taxon>
        <taxon>Teleostei</taxon>
        <taxon>Anguilliformes</taxon>
        <taxon>Anguillidae</taxon>
        <taxon>Anguilla</taxon>
    </lineage>
</organism>
<dbReference type="AlphaFoldDB" id="A0A0E9VFU9"/>
<accession>A0A0E9VFU9</accession>
<name>A0A0E9VFU9_ANGAN</name>
<reference evidence="2" key="1">
    <citation type="submission" date="2014-11" db="EMBL/GenBank/DDBJ databases">
        <authorList>
            <person name="Amaro Gonzalez C."/>
        </authorList>
    </citation>
    <scope>NUCLEOTIDE SEQUENCE</scope>
</reference>
<reference evidence="2" key="2">
    <citation type="journal article" date="2015" name="Fish Shellfish Immunol.">
        <title>Early steps in the European eel (Anguilla anguilla)-Vibrio vulnificus interaction in the gills: Role of the RtxA13 toxin.</title>
        <authorList>
            <person name="Callol A."/>
            <person name="Pajuelo D."/>
            <person name="Ebbesson L."/>
            <person name="Teles M."/>
            <person name="MacKenzie S."/>
            <person name="Amaro C."/>
        </authorList>
    </citation>
    <scope>NUCLEOTIDE SEQUENCE</scope>
</reference>
<evidence type="ECO:0000256" key="1">
    <source>
        <dbReference type="SAM" id="MobiDB-lite"/>
    </source>
</evidence>
<evidence type="ECO:0000313" key="2">
    <source>
        <dbReference type="EMBL" id="JAH76078.1"/>
    </source>
</evidence>
<protein>
    <submittedName>
        <fullName evidence="2">Uncharacterized protein</fullName>
    </submittedName>
</protein>